<organism evidence="1 2">
    <name type="scientific">Coemansia aciculifera</name>
    <dbReference type="NCBI Taxonomy" id="417176"/>
    <lineage>
        <taxon>Eukaryota</taxon>
        <taxon>Fungi</taxon>
        <taxon>Fungi incertae sedis</taxon>
        <taxon>Zoopagomycota</taxon>
        <taxon>Kickxellomycotina</taxon>
        <taxon>Kickxellomycetes</taxon>
        <taxon>Kickxellales</taxon>
        <taxon>Kickxellaceae</taxon>
        <taxon>Coemansia</taxon>
    </lineage>
</organism>
<keyword evidence="2" id="KW-1185">Reference proteome</keyword>
<comment type="caution">
    <text evidence="1">The sequence shown here is derived from an EMBL/GenBank/DDBJ whole genome shotgun (WGS) entry which is preliminary data.</text>
</comment>
<proteinExistence type="predicted"/>
<evidence type="ECO:0000313" key="1">
    <source>
        <dbReference type="EMBL" id="KAJ2889481.1"/>
    </source>
</evidence>
<accession>A0ACC1LXX4</accession>
<gene>
    <name evidence="1" type="primary">NDC80_1</name>
    <name evidence="1" type="ORF">IWW38_004681</name>
</gene>
<dbReference type="Proteomes" id="UP001139981">
    <property type="component" value="Unassembled WGS sequence"/>
</dbReference>
<dbReference type="EMBL" id="JANBVB010001815">
    <property type="protein sequence ID" value="KAJ2889481.1"/>
    <property type="molecule type" value="Genomic_DNA"/>
</dbReference>
<sequence length="488" mass="55885">MPTVKDFQTIFRFLYAQLDGRYVYKGKFEDDALAILRGIHYPYVGNISKSHIYSAGSMATWPGLLAMLLWLVELIECVGLMNPSRDSSELKDSSQFVDRVFFDYLAMAYPVWLDSGEEPSDLEAILAQQFEQKNASLIQESSDIERRLANAKAELSALQSNESPLVQLERERVELITDKEKFETYIQRLESMQQRMADHVGNQRQQQDAAQVEQMGLERERSEVQAIVDAQQINPEDVDRMNSERNQLHDTLRGVQDRVKDVVKVVWDREMKLQRVLDDVESLAQDYASRAHKLGLVGSRKNEHIEIDIELTIDTHTDDRHRITSVDLRRDVRPALTRALDAFASELHATQSAVLEARESMDQLTESRIELEERVEDMDKAARRHNQHYLDLRDSIVAETRAATKQIEQLEADITAMRRDIAQGELQSKAALAHADAEWESVQRGCRLRRAEIDEDVVSVLEDVVQMKTHAEARLRELLQLATADASA</sequence>
<reference evidence="1" key="1">
    <citation type="submission" date="2022-07" db="EMBL/GenBank/DDBJ databases">
        <title>Phylogenomic reconstructions and comparative analyses of Kickxellomycotina fungi.</title>
        <authorList>
            <person name="Reynolds N.K."/>
            <person name="Stajich J.E."/>
            <person name="Barry K."/>
            <person name="Grigoriev I.V."/>
            <person name="Crous P."/>
            <person name="Smith M.E."/>
        </authorList>
    </citation>
    <scope>NUCLEOTIDE SEQUENCE</scope>
    <source>
        <strain evidence="1">CBS 190363</strain>
    </source>
</reference>
<name>A0ACC1LXX4_9FUNG</name>
<evidence type="ECO:0000313" key="2">
    <source>
        <dbReference type="Proteomes" id="UP001139981"/>
    </source>
</evidence>
<protein>
    <submittedName>
        <fullName evidence="1">Kinetochore-associated Ndc80 complex subunit ndc80</fullName>
    </submittedName>
</protein>